<sequence length="460" mass="50451">MLDPTLRLPPEDSVDSATTNGVSGTSSVTSCPPANPSRPPPRLQFSKLEIASWPASNYAPRRDAGESRAVYEQRLTLVTCNTPLLEACKKLHLKANKSSNLVALRQELAKYWFTQASSRHLASSTHNTPSTVNPNDVLNFYPPPDPIHFPLSAGLLPTVSHTARGEFRGAVPLFHIAPTASARVSSRAMPTANSNSAPCSIALNTTRSDSQLTTSQIATASSSHQSDDDDAEELIRQYGVEGANADELLGYDDEEEGEEGDEEEEDGNDSDAAAANAAFKCSVRIQAVNRAEGNRRAGGIKTQNAVKKDFQEWQTTACERGKIKDNIIDEHALLLYITHSAEREKTRCWVPIPRSRLGASQLKKLFFGVLRIRKVQDAADPTLSQRRPAATFVVWEAIKCRMDEALERVWNGLGESEEEDAPDIRANTFLPKISEEKLKAVGYGFLAHHQLRLVIFGHNA</sequence>
<feature type="region of interest" description="Disordered" evidence="1">
    <location>
        <begin position="245"/>
        <end position="271"/>
    </location>
</feature>
<comment type="caution">
    <text evidence="2">The sequence shown here is derived from an EMBL/GenBank/DDBJ whole genome shotgun (WGS) entry which is preliminary data.</text>
</comment>
<accession>A0AAW0A1J3</accession>
<feature type="compositionally biased region" description="Polar residues" evidence="1">
    <location>
        <begin position="207"/>
        <end position="220"/>
    </location>
</feature>
<dbReference type="Proteomes" id="UP001362999">
    <property type="component" value="Unassembled WGS sequence"/>
</dbReference>
<evidence type="ECO:0000313" key="3">
    <source>
        <dbReference type="Proteomes" id="UP001362999"/>
    </source>
</evidence>
<feature type="region of interest" description="Disordered" evidence="1">
    <location>
        <begin position="207"/>
        <end position="231"/>
    </location>
</feature>
<feature type="compositionally biased region" description="Acidic residues" evidence="1">
    <location>
        <begin position="249"/>
        <end position="269"/>
    </location>
</feature>
<organism evidence="2 3">
    <name type="scientific">Favolaschia claudopus</name>
    <dbReference type="NCBI Taxonomy" id="2862362"/>
    <lineage>
        <taxon>Eukaryota</taxon>
        <taxon>Fungi</taxon>
        <taxon>Dikarya</taxon>
        <taxon>Basidiomycota</taxon>
        <taxon>Agaricomycotina</taxon>
        <taxon>Agaricomycetes</taxon>
        <taxon>Agaricomycetidae</taxon>
        <taxon>Agaricales</taxon>
        <taxon>Marasmiineae</taxon>
        <taxon>Mycenaceae</taxon>
        <taxon>Favolaschia</taxon>
    </lineage>
</organism>
<feature type="region of interest" description="Disordered" evidence="1">
    <location>
        <begin position="1"/>
        <end position="43"/>
    </location>
</feature>
<evidence type="ECO:0000256" key="1">
    <source>
        <dbReference type="SAM" id="MobiDB-lite"/>
    </source>
</evidence>
<dbReference type="PROSITE" id="PS51257">
    <property type="entry name" value="PROKAR_LIPOPROTEIN"/>
    <property type="match status" value="1"/>
</dbReference>
<name>A0AAW0A1J3_9AGAR</name>
<dbReference type="EMBL" id="JAWWNJ010000091">
    <property type="protein sequence ID" value="KAK6997408.1"/>
    <property type="molecule type" value="Genomic_DNA"/>
</dbReference>
<feature type="non-terminal residue" evidence="2">
    <location>
        <position position="460"/>
    </location>
</feature>
<feature type="compositionally biased region" description="Low complexity" evidence="1">
    <location>
        <begin position="18"/>
        <end position="32"/>
    </location>
</feature>
<feature type="compositionally biased region" description="Pro residues" evidence="1">
    <location>
        <begin position="33"/>
        <end position="42"/>
    </location>
</feature>
<reference evidence="2 3" key="1">
    <citation type="journal article" date="2024" name="J Genomics">
        <title>Draft genome sequencing and assembly of Favolaschia claudopus CIRM-BRFM 2984 isolated from oak limbs.</title>
        <authorList>
            <person name="Navarro D."/>
            <person name="Drula E."/>
            <person name="Chaduli D."/>
            <person name="Cazenave R."/>
            <person name="Ahrendt S."/>
            <person name="Wang J."/>
            <person name="Lipzen A."/>
            <person name="Daum C."/>
            <person name="Barry K."/>
            <person name="Grigoriev I.V."/>
            <person name="Favel A."/>
            <person name="Rosso M.N."/>
            <person name="Martin F."/>
        </authorList>
    </citation>
    <scope>NUCLEOTIDE SEQUENCE [LARGE SCALE GENOMIC DNA]</scope>
    <source>
        <strain evidence="2 3">CIRM-BRFM 2984</strain>
    </source>
</reference>
<keyword evidence="3" id="KW-1185">Reference proteome</keyword>
<gene>
    <name evidence="2" type="ORF">R3P38DRAFT_3623368</name>
</gene>
<proteinExistence type="predicted"/>
<dbReference type="AlphaFoldDB" id="A0AAW0A1J3"/>
<protein>
    <submittedName>
        <fullName evidence="2">Uncharacterized protein</fullName>
    </submittedName>
</protein>
<evidence type="ECO:0000313" key="2">
    <source>
        <dbReference type="EMBL" id="KAK6997408.1"/>
    </source>
</evidence>